<evidence type="ECO:0000313" key="2">
    <source>
        <dbReference type="EMBL" id="EKD03398.1"/>
    </source>
</evidence>
<evidence type="ECO:0000256" key="1">
    <source>
        <dbReference type="SAM" id="MobiDB-lite"/>
    </source>
</evidence>
<proteinExistence type="predicted"/>
<dbReference type="AlphaFoldDB" id="K1W3D2"/>
<feature type="compositionally biased region" description="Low complexity" evidence="1">
    <location>
        <begin position="9"/>
        <end position="27"/>
    </location>
</feature>
<sequence>MTTTRSKWSVTSVSSDPSSMPPSAAVSRGTSTSQAPSARKVGSRTGHANLPSESEVNEGMELRAIRHSSLLGGTQTFNSEGERLVDRAVR</sequence>
<dbReference type="InParanoid" id="K1W3D2"/>
<dbReference type="HOGENOM" id="CLU_2442437_0_0_1"/>
<protein>
    <submittedName>
        <fullName evidence="2">Uncharacterized protein</fullName>
    </submittedName>
</protein>
<reference evidence="2 3" key="1">
    <citation type="journal article" date="2012" name="Eukaryot. Cell">
        <title>Genome sequence of the Trichosporon asahii environmental strain CBS 8904.</title>
        <authorList>
            <person name="Yang R.Y."/>
            <person name="Li H.T."/>
            <person name="Zhu H."/>
            <person name="Zhou G.P."/>
            <person name="Wang M."/>
            <person name="Wang L."/>
        </authorList>
    </citation>
    <scope>NUCLEOTIDE SEQUENCE [LARGE SCALE GENOMIC DNA]</scope>
    <source>
        <strain evidence="2 3">CBS 8904</strain>
    </source>
</reference>
<organism evidence="2 3">
    <name type="scientific">Trichosporon asahii var. asahii (strain CBS 8904)</name>
    <name type="common">Yeast</name>
    <dbReference type="NCBI Taxonomy" id="1220162"/>
    <lineage>
        <taxon>Eukaryota</taxon>
        <taxon>Fungi</taxon>
        <taxon>Dikarya</taxon>
        <taxon>Basidiomycota</taxon>
        <taxon>Agaricomycotina</taxon>
        <taxon>Tremellomycetes</taxon>
        <taxon>Trichosporonales</taxon>
        <taxon>Trichosporonaceae</taxon>
        <taxon>Trichosporon</taxon>
    </lineage>
</organism>
<feature type="region of interest" description="Disordered" evidence="1">
    <location>
        <begin position="1"/>
        <end position="61"/>
    </location>
</feature>
<name>K1W3D2_TRIAC</name>
<dbReference type="EMBL" id="AMBO01000253">
    <property type="protein sequence ID" value="EKD03398.1"/>
    <property type="molecule type" value="Genomic_DNA"/>
</dbReference>
<comment type="caution">
    <text evidence="2">The sequence shown here is derived from an EMBL/GenBank/DDBJ whole genome shotgun (WGS) entry which is preliminary data.</text>
</comment>
<gene>
    <name evidence="2" type="ORF">A1Q2_02304</name>
</gene>
<keyword evidence="3" id="KW-1185">Reference proteome</keyword>
<accession>K1W3D2</accession>
<dbReference type="Proteomes" id="UP000006757">
    <property type="component" value="Unassembled WGS sequence"/>
</dbReference>
<evidence type="ECO:0000313" key="3">
    <source>
        <dbReference type="Proteomes" id="UP000006757"/>
    </source>
</evidence>